<gene>
    <name evidence="1" type="ORF">M1O15_25135</name>
</gene>
<dbReference type="InterPro" id="IPR036736">
    <property type="entry name" value="ACP-like_sf"/>
</dbReference>
<dbReference type="SUPFAM" id="SSF47336">
    <property type="entry name" value="ACP-like"/>
    <property type="match status" value="1"/>
</dbReference>
<evidence type="ECO:0000313" key="1">
    <source>
        <dbReference type="EMBL" id="MCK8680619.1"/>
    </source>
</evidence>
<dbReference type="RefSeq" id="WP_248636435.1">
    <property type="nucleotide sequence ID" value="NZ_JALPTH010000029.1"/>
</dbReference>
<dbReference type="EMBL" id="JALPTH010000029">
    <property type="protein sequence ID" value="MCK8680619.1"/>
    <property type="molecule type" value="Genomic_DNA"/>
</dbReference>
<organism evidence="1 2">
    <name type="scientific">Streptomyces lichenis</name>
    <dbReference type="NCBI Taxonomy" id="2306967"/>
    <lineage>
        <taxon>Bacteria</taxon>
        <taxon>Bacillati</taxon>
        <taxon>Actinomycetota</taxon>
        <taxon>Actinomycetes</taxon>
        <taxon>Kitasatosporales</taxon>
        <taxon>Streptomycetaceae</taxon>
        <taxon>Streptomyces</taxon>
    </lineage>
</organism>
<evidence type="ECO:0000313" key="2">
    <source>
        <dbReference type="Proteomes" id="UP001522868"/>
    </source>
</evidence>
<accession>A0ABT0IH15</accession>
<protein>
    <submittedName>
        <fullName evidence="1">Acyl carrier protein</fullName>
    </submittedName>
</protein>
<proteinExistence type="predicted"/>
<dbReference type="Proteomes" id="UP001522868">
    <property type="component" value="Unassembled WGS sequence"/>
</dbReference>
<reference evidence="1 2" key="1">
    <citation type="submission" date="2022-04" db="EMBL/GenBank/DDBJ databases">
        <title>Streptomyces sp. nov. LCR6-01 isolated from Lichen of Dirinaria sp.</title>
        <authorList>
            <person name="Kanchanasin P."/>
            <person name="Tanasupawat S."/>
            <person name="Phongsopitanun W."/>
        </authorList>
    </citation>
    <scope>NUCLEOTIDE SEQUENCE [LARGE SCALE GENOMIC DNA]</scope>
    <source>
        <strain evidence="1 2">LCR6-01</strain>
    </source>
</reference>
<sequence>MTSTDPVRVYSARKDAAYPPPPEAVLAEVASMIELILHEYADGLPEITRDTRLGDDLELESIDLVTLSGLLTEWYGESVHLARFVAGLDPDAIIALTVGDLVDHIVARLAPAAGE</sequence>
<name>A0ABT0IH15_9ACTN</name>
<comment type="caution">
    <text evidence="1">The sequence shown here is derived from an EMBL/GenBank/DDBJ whole genome shotgun (WGS) entry which is preliminary data.</text>
</comment>
<dbReference type="Gene3D" id="1.10.1200.10">
    <property type="entry name" value="ACP-like"/>
    <property type="match status" value="1"/>
</dbReference>
<keyword evidence="2" id="KW-1185">Reference proteome</keyword>